<dbReference type="PANTHER" id="PTHR18964">
    <property type="entry name" value="ROK (REPRESSOR, ORF, KINASE) FAMILY"/>
    <property type="match status" value="1"/>
</dbReference>
<name>A0A6N8I1W4_9FIRM</name>
<reference evidence="2 3" key="1">
    <citation type="submission" date="2019-09" db="EMBL/GenBank/DDBJ databases">
        <title>Genome sequence of Clostridium sp. EA1.</title>
        <authorList>
            <person name="Poehlein A."/>
            <person name="Bengelsdorf F.R."/>
            <person name="Daniel R."/>
        </authorList>
    </citation>
    <scope>NUCLEOTIDE SEQUENCE [LARGE SCALE GENOMIC DNA]</scope>
    <source>
        <strain evidence="2 3">EA1</strain>
    </source>
</reference>
<sequence length="310" mass="34122">MVPSMDEYVLGIDIGGTNLRMGTVTKNGVLSNFERKSSASLLKGNASGNLMKEINAYIDRYRLREQVIGICIGVPATVNKDKSFIFSAPNLHGLQNIDLGRLIKESTGIPTIVDRDVYYLLMYDIMTMNLDPNHDKTILGIYIGTGIGNAIYINGKVYVGKNGVAGELGHIPMYHNSEACMCGNRGCAEVVCSGLKLEKLAKEKFPDCRVRDIFLKHGDSPEIKEFIDTLSLPAATEITLLDPDFVIIGGGVTMMKDFPFDDFLDAIRAHTRHPMPAESICFLKSKKSQTNGVIGGSYATFDTLKRYYNS</sequence>
<accession>A0A6N8I1W4</accession>
<dbReference type="InterPro" id="IPR043129">
    <property type="entry name" value="ATPase_NBD"/>
</dbReference>
<dbReference type="NCBIfam" id="NF007251">
    <property type="entry name" value="PRK09698.1"/>
    <property type="match status" value="1"/>
</dbReference>
<gene>
    <name evidence="2" type="primary">alsK</name>
    <name evidence="2" type="ORF">CAFE_22310</name>
</gene>
<organism evidence="2 3">
    <name type="scientific">Caproicibacter fermentans</name>
    <dbReference type="NCBI Taxonomy" id="2576756"/>
    <lineage>
        <taxon>Bacteria</taxon>
        <taxon>Bacillati</taxon>
        <taxon>Bacillota</taxon>
        <taxon>Clostridia</taxon>
        <taxon>Eubacteriales</taxon>
        <taxon>Acutalibacteraceae</taxon>
        <taxon>Caproicibacter</taxon>
    </lineage>
</organism>
<comment type="caution">
    <text evidence="2">The sequence shown here is derived from an EMBL/GenBank/DDBJ whole genome shotgun (WGS) entry which is preliminary data.</text>
</comment>
<dbReference type="Gene3D" id="3.30.420.40">
    <property type="match status" value="2"/>
</dbReference>
<protein>
    <submittedName>
        <fullName evidence="2">D-allose kinase</fullName>
        <ecNumber evidence="2">2.7.1.55</ecNumber>
    </submittedName>
</protein>
<dbReference type="InterPro" id="IPR049874">
    <property type="entry name" value="ROK_cs"/>
</dbReference>
<keyword evidence="2" id="KW-0418">Kinase</keyword>
<evidence type="ECO:0000313" key="3">
    <source>
        <dbReference type="Proteomes" id="UP000469440"/>
    </source>
</evidence>
<dbReference type="GO" id="GO:0008787">
    <property type="term" value="F:D-allose kinase activity"/>
    <property type="evidence" value="ECO:0007669"/>
    <property type="project" value="UniProtKB-EC"/>
</dbReference>
<dbReference type="PANTHER" id="PTHR18964:SF149">
    <property type="entry name" value="BIFUNCTIONAL UDP-N-ACETYLGLUCOSAMINE 2-EPIMERASE_N-ACETYLMANNOSAMINE KINASE"/>
    <property type="match status" value="1"/>
</dbReference>
<keyword evidence="2" id="KW-0808">Transferase</keyword>
<dbReference type="PROSITE" id="PS01125">
    <property type="entry name" value="ROK"/>
    <property type="match status" value="1"/>
</dbReference>
<dbReference type="CDD" id="cd24070">
    <property type="entry name" value="ASKHA_NBD_ROK_AlsK"/>
    <property type="match status" value="1"/>
</dbReference>
<dbReference type="AlphaFoldDB" id="A0A6N8I1W4"/>
<dbReference type="Pfam" id="PF00480">
    <property type="entry name" value="ROK"/>
    <property type="match status" value="1"/>
</dbReference>
<evidence type="ECO:0000313" key="2">
    <source>
        <dbReference type="EMBL" id="MVB11513.1"/>
    </source>
</evidence>
<dbReference type="EMBL" id="VWXL01000058">
    <property type="protein sequence ID" value="MVB11513.1"/>
    <property type="molecule type" value="Genomic_DNA"/>
</dbReference>
<dbReference type="SUPFAM" id="SSF53067">
    <property type="entry name" value="Actin-like ATPase domain"/>
    <property type="match status" value="1"/>
</dbReference>
<dbReference type="Proteomes" id="UP000469440">
    <property type="component" value="Unassembled WGS sequence"/>
</dbReference>
<keyword evidence="3" id="KW-1185">Reference proteome</keyword>
<dbReference type="EC" id="2.7.1.55" evidence="2"/>
<comment type="similarity">
    <text evidence="1">Belongs to the ROK (NagC/XylR) family.</text>
</comment>
<proteinExistence type="inferred from homology"/>
<dbReference type="InterPro" id="IPR000600">
    <property type="entry name" value="ROK"/>
</dbReference>
<evidence type="ECO:0000256" key="1">
    <source>
        <dbReference type="ARBA" id="ARBA00006479"/>
    </source>
</evidence>